<accession>B4MM02</accession>
<evidence type="ECO:0000313" key="3">
    <source>
        <dbReference type="Proteomes" id="UP000007798"/>
    </source>
</evidence>
<dbReference type="InParanoid" id="B4MM02"/>
<organism evidence="2 3">
    <name type="scientific">Drosophila willistoni</name>
    <name type="common">Fruit fly</name>
    <dbReference type="NCBI Taxonomy" id="7260"/>
    <lineage>
        <taxon>Eukaryota</taxon>
        <taxon>Metazoa</taxon>
        <taxon>Ecdysozoa</taxon>
        <taxon>Arthropoda</taxon>
        <taxon>Hexapoda</taxon>
        <taxon>Insecta</taxon>
        <taxon>Pterygota</taxon>
        <taxon>Neoptera</taxon>
        <taxon>Endopterygota</taxon>
        <taxon>Diptera</taxon>
        <taxon>Brachycera</taxon>
        <taxon>Muscomorpha</taxon>
        <taxon>Ephydroidea</taxon>
        <taxon>Drosophilidae</taxon>
        <taxon>Drosophila</taxon>
        <taxon>Sophophora</taxon>
    </lineage>
</organism>
<proteinExistence type="predicted"/>
<gene>
    <name evidence="2" type="primary">Dwil\GK17309</name>
    <name evidence="2" type="ORF">Dwil_GK17309</name>
</gene>
<dbReference type="OrthoDB" id="7872511at2759"/>
<evidence type="ECO:0008006" key="4">
    <source>
        <dbReference type="Google" id="ProtNLM"/>
    </source>
</evidence>
<sequence length="151" mass="15716">MYLKLVLLLLGICGTWSASIGSNGQDQKSASSDLATAETSAKFLNLFGTGSGYPNYGYNYRPTTGYYPGNSGYYPNSGYFPGTGSAYYGSNSGYYGSNTGSYYPGNSGNYYPSSGSYYPSTNILGTQGAYGGIGGYGGYGGYGGLVRPTYG</sequence>
<evidence type="ECO:0000256" key="1">
    <source>
        <dbReference type="SAM" id="SignalP"/>
    </source>
</evidence>
<dbReference type="AlphaFoldDB" id="B4MM02"/>
<dbReference type="EMBL" id="CH963847">
    <property type="protein sequence ID" value="EDW73011.2"/>
    <property type="molecule type" value="Genomic_DNA"/>
</dbReference>
<keyword evidence="3" id="KW-1185">Reference proteome</keyword>
<dbReference type="eggNOG" id="ENOG502TBR4">
    <property type="taxonomic scope" value="Eukaryota"/>
</dbReference>
<name>B4MM02_DROWI</name>
<dbReference type="KEGG" id="dwi:6639351"/>
<protein>
    <recommendedName>
        <fullName evidence="4">Prisilkin-39</fullName>
    </recommendedName>
</protein>
<dbReference type="Proteomes" id="UP000007798">
    <property type="component" value="Unassembled WGS sequence"/>
</dbReference>
<feature type="signal peptide" evidence="1">
    <location>
        <begin position="1"/>
        <end position="17"/>
    </location>
</feature>
<reference evidence="2 3" key="1">
    <citation type="journal article" date="2007" name="Nature">
        <title>Evolution of genes and genomes on the Drosophila phylogeny.</title>
        <authorList>
            <consortium name="Drosophila 12 Genomes Consortium"/>
            <person name="Clark A.G."/>
            <person name="Eisen M.B."/>
            <person name="Smith D.R."/>
            <person name="Bergman C.M."/>
            <person name="Oliver B."/>
            <person name="Markow T.A."/>
            <person name="Kaufman T.C."/>
            <person name="Kellis M."/>
            <person name="Gelbart W."/>
            <person name="Iyer V.N."/>
            <person name="Pollard D.A."/>
            <person name="Sackton T.B."/>
            <person name="Larracuente A.M."/>
            <person name="Singh N.D."/>
            <person name="Abad J.P."/>
            <person name="Abt D.N."/>
            <person name="Adryan B."/>
            <person name="Aguade M."/>
            <person name="Akashi H."/>
            <person name="Anderson W.W."/>
            <person name="Aquadro C.F."/>
            <person name="Ardell D.H."/>
            <person name="Arguello R."/>
            <person name="Artieri C.G."/>
            <person name="Barbash D.A."/>
            <person name="Barker D."/>
            <person name="Barsanti P."/>
            <person name="Batterham P."/>
            <person name="Batzoglou S."/>
            <person name="Begun D."/>
            <person name="Bhutkar A."/>
            <person name="Blanco E."/>
            <person name="Bosak S.A."/>
            <person name="Bradley R.K."/>
            <person name="Brand A.D."/>
            <person name="Brent M.R."/>
            <person name="Brooks A.N."/>
            <person name="Brown R.H."/>
            <person name="Butlin R.K."/>
            <person name="Caggese C."/>
            <person name="Calvi B.R."/>
            <person name="Bernardo de Carvalho A."/>
            <person name="Caspi A."/>
            <person name="Castrezana S."/>
            <person name="Celniker S.E."/>
            <person name="Chang J.L."/>
            <person name="Chapple C."/>
            <person name="Chatterji S."/>
            <person name="Chinwalla A."/>
            <person name="Civetta A."/>
            <person name="Clifton S.W."/>
            <person name="Comeron J.M."/>
            <person name="Costello J.C."/>
            <person name="Coyne J.A."/>
            <person name="Daub J."/>
            <person name="David R.G."/>
            <person name="Delcher A.L."/>
            <person name="Delehaunty K."/>
            <person name="Do C.B."/>
            <person name="Ebling H."/>
            <person name="Edwards K."/>
            <person name="Eickbush T."/>
            <person name="Evans J.D."/>
            <person name="Filipski A."/>
            <person name="Findeiss S."/>
            <person name="Freyhult E."/>
            <person name="Fulton L."/>
            <person name="Fulton R."/>
            <person name="Garcia A.C."/>
            <person name="Gardiner A."/>
            <person name="Garfield D.A."/>
            <person name="Garvin B.E."/>
            <person name="Gibson G."/>
            <person name="Gilbert D."/>
            <person name="Gnerre S."/>
            <person name="Godfrey J."/>
            <person name="Good R."/>
            <person name="Gotea V."/>
            <person name="Gravely B."/>
            <person name="Greenberg A.J."/>
            <person name="Griffiths-Jones S."/>
            <person name="Gross S."/>
            <person name="Guigo R."/>
            <person name="Gustafson E.A."/>
            <person name="Haerty W."/>
            <person name="Hahn M.W."/>
            <person name="Halligan D.L."/>
            <person name="Halpern A.L."/>
            <person name="Halter G.M."/>
            <person name="Han M.V."/>
            <person name="Heger A."/>
            <person name="Hillier L."/>
            <person name="Hinrichs A.S."/>
            <person name="Holmes I."/>
            <person name="Hoskins R.A."/>
            <person name="Hubisz M.J."/>
            <person name="Hultmark D."/>
            <person name="Huntley M.A."/>
            <person name="Jaffe D.B."/>
            <person name="Jagadeeshan S."/>
            <person name="Jeck W.R."/>
            <person name="Johnson J."/>
            <person name="Jones C.D."/>
            <person name="Jordan W.C."/>
            <person name="Karpen G.H."/>
            <person name="Kataoka E."/>
            <person name="Keightley P.D."/>
            <person name="Kheradpour P."/>
            <person name="Kirkness E.F."/>
            <person name="Koerich L.B."/>
            <person name="Kristiansen K."/>
            <person name="Kudrna D."/>
            <person name="Kulathinal R.J."/>
            <person name="Kumar S."/>
            <person name="Kwok R."/>
            <person name="Lander E."/>
            <person name="Langley C.H."/>
            <person name="Lapoint R."/>
            <person name="Lazzaro B.P."/>
            <person name="Lee S.J."/>
            <person name="Levesque L."/>
            <person name="Li R."/>
            <person name="Lin C.F."/>
            <person name="Lin M.F."/>
            <person name="Lindblad-Toh K."/>
            <person name="Llopart A."/>
            <person name="Long M."/>
            <person name="Low L."/>
            <person name="Lozovsky E."/>
            <person name="Lu J."/>
            <person name="Luo M."/>
            <person name="Machado C.A."/>
            <person name="Makalowski W."/>
            <person name="Marzo M."/>
            <person name="Matsuda M."/>
            <person name="Matzkin L."/>
            <person name="McAllister B."/>
            <person name="McBride C.S."/>
            <person name="McKernan B."/>
            <person name="McKernan K."/>
            <person name="Mendez-Lago M."/>
            <person name="Minx P."/>
            <person name="Mollenhauer M.U."/>
            <person name="Montooth K."/>
            <person name="Mount S.M."/>
            <person name="Mu X."/>
            <person name="Myers E."/>
            <person name="Negre B."/>
            <person name="Newfeld S."/>
            <person name="Nielsen R."/>
            <person name="Noor M.A."/>
            <person name="O'Grady P."/>
            <person name="Pachter L."/>
            <person name="Papaceit M."/>
            <person name="Parisi M.J."/>
            <person name="Parisi M."/>
            <person name="Parts L."/>
            <person name="Pedersen J.S."/>
            <person name="Pesole G."/>
            <person name="Phillippy A.M."/>
            <person name="Ponting C.P."/>
            <person name="Pop M."/>
            <person name="Porcelli D."/>
            <person name="Powell J.R."/>
            <person name="Prohaska S."/>
            <person name="Pruitt K."/>
            <person name="Puig M."/>
            <person name="Quesneville H."/>
            <person name="Ram K.R."/>
            <person name="Rand D."/>
            <person name="Rasmussen M.D."/>
            <person name="Reed L.K."/>
            <person name="Reenan R."/>
            <person name="Reily A."/>
            <person name="Remington K.A."/>
            <person name="Rieger T.T."/>
            <person name="Ritchie M.G."/>
            <person name="Robin C."/>
            <person name="Rogers Y.H."/>
            <person name="Rohde C."/>
            <person name="Rozas J."/>
            <person name="Rubenfield M.J."/>
            <person name="Ruiz A."/>
            <person name="Russo S."/>
            <person name="Salzberg S.L."/>
            <person name="Sanchez-Gracia A."/>
            <person name="Saranga D.J."/>
            <person name="Sato H."/>
            <person name="Schaeffer S.W."/>
            <person name="Schatz M.C."/>
            <person name="Schlenke T."/>
            <person name="Schwartz R."/>
            <person name="Segarra C."/>
            <person name="Singh R.S."/>
            <person name="Sirot L."/>
            <person name="Sirota M."/>
            <person name="Sisneros N.B."/>
            <person name="Smith C.D."/>
            <person name="Smith T.F."/>
            <person name="Spieth J."/>
            <person name="Stage D.E."/>
            <person name="Stark A."/>
            <person name="Stephan W."/>
            <person name="Strausberg R.L."/>
            <person name="Strempel S."/>
            <person name="Sturgill D."/>
            <person name="Sutton G."/>
            <person name="Sutton G.G."/>
            <person name="Tao W."/>
            <person name="Teichmann S."/>
            <person name="Tobari Y.N."/>
            <person name="Tomimura Y."/>
            <person name="Tsolas J.M."/>
            <person name="Valente V.L."/>
            <person name="Venter E."/>
            <person name="Venter J.C."/>
            <person name="Vicario S."/>
            <person name="Vieira F.G."/>
            <person name="Vilella A.J."/>
            <person name="Villasante A."/>
            <person name="Walenz B."/>
            <person name="Wang J."/>
            <person name="Wasserman M."/>
            <person name="Watts T."/>
            <person name="Wilson D."/>
            <person name="Wilson R.K."/>
            <person name="Wing R.A."/>
            <person name="Wolfner M.F."/>
            <person name="Wong A."/>
            <person name="Wong G.K."/>
            <person name="Wu C.I."/>
            <person name="Wu G."/>
            <person name="Yamamoto D."/>
            <person name="Yang H.P."/>
            <person name="Yang S.P."/>
            <person name="Yorke J.A."/>
            <person name="Yoshida K."/>
            <person name="Zdobnov E."/>
            <person name="Zhang P."/>
            <person name="Zhang Y."/>
            <person name="Zimin A.V."/>
            <person name="Baldwin J."/>
            <person name="Abdouelleil A."/>
            <person name="Abdulkadir J."/>
            <person name="Abebe A."/>
            <person name="Abera B."/>
            <person name="Abreu J."/>
            <person name="Acer S.C."/>
            <person name="Aftuck L."/>
            <person name="Alexander A."/>
            <person name="An P."/>
            <person name="Anderson E."/>
            <person name="Anderson S."/>
            <person name="Arachi H."/>
            <person name="Azer M."/>
            <person name="Bachantsang P."/>
            <person name="Barry A."/>
            <person name="Bayul T."/>
            <person name="Berlin A."/>
            <person name="Bessette D."/>
            <person name="Bloom T."/>
            <person name="Blye J."/>
            <person name="Boguslavskiy L."/>
            <person name="Bonnet C."/>
            <person name="Boukhgalter B."/>
            <person name="Bourzgui I."/>
            <person name="Brown A."/>
            <person name="Cahill P."/>
            <person name="Channer S."/>
            <person name="Cheshatsang Y."/>
            <person name="Chuda L."/>
            <person name="Citroen M."/>
            <person name="Collymore A."/>
            <person name="Cooke P."/>
            <person name="Costello M."/>
            <person name="D'Aco K."/>
            <person name="Daza R."/>
            <person name="De Haan G."/>
            <person name="DeGray S."/>
            <person name="DeMaso C."/>
            <person name="Dhargay N."/>
            <person name="Dooley K."/>
            <person name="Dooley E."/>
            <person name="Doricent M."/>
            <person name="Dorje P."/>
            <person name="Dorjee K."/>
            <person name="Dupes A."/>
            <person name="Elong R."/>
            <person name="Falk J."/>
            <person name="Farina A."/>
            <person name="Faro S."/>
            <person name="Ferguson D."/>
            <person name="Fisher S."/>
            <person name="Foley C.D."/>
            <person name="Franke A."/>
            <person name="Friedrich D."/>
            <person name="Gadbois L."/>
            <person name="Gearin G."/>
            <person name="Gearin C.R."/>
            <person name="Giannoukos G."/>
            <person name="Goode T."/>
            <person name="Graham J."/>
            <person name="Grandbois E."/>
            <person name="Grewal S."/>
            <person name="Gyaltsen K."/>
            <person name="Hafez N."/>
            <person name="Hagos B."/>
            <person name="Hall J."/>
            <person name="Henson C."/>
            <person name="Hollinger A."/>
            <person name="Honan T."/>
            <person name="Huard M.D."/>
            <person name="Hughes L."/>
            <person name="Hurhula B."/>
            <person name="Husby M.E."/>
            <person name="Kamat A."/>
            <person name="Kanga B."/>
            <person name="Kashin S."/>
            <person name="Khazanovich D."/>
            <person name="Kisner P."/>
            <person name="Lance K."/>
            <person name="Lara M."/>
            <person name="Lee W."/>
            <person name="Lennon N."/>
            <person name="Letendre F."/>
            <person name="LeVine R."/>
            <person name="Lipovsky A."/>
            <person name="Liu X."/>
            <person name="Liu J."/>
            <person name="Liu S."/>
            <person name="Lokyitsang T."/>
            <person name="Lokyitsang Y."/>
            <person name="Lubonja R."/>
            <person name="Lui A."/>
            <person name="MacDonald P."/>
            <person name="Magnisalis V."/>
            <person name="Maru K."/>
            <person name="Matthews C."/>
            <person name="McCusker W."/>
            <person name="McDonough S."/>
            <person name="Mehta T."/>
            <person name="Meldrim J."/>
            <person name="Meneus L."/>
            <person name="Mihai O."/>
            <person name="Mihalev A."/>
            <person name="Mihova T."/>
            <person name="Mittelman R."/>
            <person name="Mlenga V."/>
            <person name="Montmayeur A."/>
            <person name="Mulrain L."/>
            <person name="Navidi A."/>
            <person name="Naylor J."/>
            <person name="Negash T."/>
            <person name="Nguyen T."/>
            <person name="Nguyen N."/>
            <person name="Nicol R."/>
            <person name="Norbu C."/>
            <person name="Norbu N."/>
            <person name="Novod N."/>
            <person name="O'Neill B."/>
            <person name="Osman S."/>
            <person name="Markiewicz E."/>
            <person name="Oyono O.L."/>
            <person name="Patti C."/>
            <person name="Phunkhang P."/>
            <person name="Pierre F."/>
            <person name="Priest M."/>
            <person name="Raghuraman S."/>
            <person name="Rege F."/>
            <person name="Reyes R."/>
            <person name="Rise C."/>
            <person name="Rogov P."/>
            <person name="Ross K."/>
            <person name="Ryan E."/>
            <person name="Settipalli S."/>
            <person name="Shea T."/>
            <person name="Sherpa N."/>
            <person name="Shi L."/>
            <person name="Shih D."/>
            <person name="Sparrow T."/>
            <person name="Spaulding J."/>
            <person name="Stalker J."/>
            <person name="Stange-Thomann N."/>
            <person name="Stavropoulos S."/>
            <person name="Stone C."/>
            <person name="Strader C."/>
            <person name="Tesfaye S."/>
            <person name="Thomson T."/>
            <person name="Thoulutsang Y."/>
            <person name="Thoulutsang D."/>
            <person name="Topham K."/>
            <person name="Topping I."/>
            <person name="Tsamla T."/>
            <person name="Vassiliev H."/>
            <person name="Vo A."/>
            <person name="Wangchuk T."/>
            <person name="Wangdi T."/>
            <person name="Weiand M."/>
            <person name="Wilkinson J."/>
            <person name="Wilson A."/>
            <person name="Yadav S."/>
            <person name="Young G."/>
            <person name="Yu Q."/>
            <person name="Zembek L."/>
            <person name="Zhong D."/>
            <person name="Zimmer A."/>
            <person name="Zwirko Z."/>
            <person name="Jaffe D.B."/>
            <person name="Alvarez P."/>
            <person name="Brockman W."/>
            <person name="Butler J."/>
            <person name="Chin C."/>
            <person name="Gnerre S."/>
            <person name="Grabherr M."/>
            <person name="Kleber M."/>
            <person name="Mauceli E."/>
            <person name="MacCallum I."/>
        </authorList>
    </citation>
    <scope>NUCLEOTIDE SEQUENCE [LARGE SCALE GENOMIC DNA]</scope>
    <source>
        <strain evidence="3">Tucson 14030-0811.24</strain>
    </source>
</reference>
<feature type="chain" id="PRO_5006457935" description="Prisilkin-39" evidence="1">
    <location>
        <begin position="18"/>
        <end position="151"/>
    </location>
</feature>
<keyword evidence="1" id="KW-0732">Signal</keyword>
<evidence type="ECO:0000313" key="2">
    <source>
        <dbReference type="EMBL" id="EDW73011.2"/>
    </source>
</evidence>
<dbReference type="HOGENOM" id="CLU_1497778_0_0_1"/>